<evidence type="ECO:0000313" key="2">
    <source>
        <dbReference type="Proteomes" id="UP000053477"/>
    </source>
</evidence>
<protein>
    <submittedName>
        <fullName evidence="1">Uncharacterized protein</fullName>
    </submittedName>
</protein>
<proteinExistence type="predicted"/>
<dbReference type="InParanoid" id="A0A0H2RFZ8"/>
<keyword evidence="2" id="KW-1185">Reference proteome</keyword>
<dbReference type="EMBL" id="KQ086016">
    <property type="protein sequence ID" value="KLO10810.1"/>
    <property type="molecule type" value="Genomic_DNA"/>
</dbReference>
<dbReference type="Proteomes" id="UP000053477">
    <property type="component" value="Unassembled WGS sequence"/>
</dbReference>
<reference evidence="1 2" key="1">
    <citation type="submission" date="2015-04" db="EMBL/GenBank/DDBJ databases">
        <title>Complete genome sequence of Schizopora paradoxa KUC8140, a cosmopolitan wood degrader in East Asia.</title>
        <authorList>
            <consortium name="DOE Joint Genome Institute"/>
            <person name="Min B."/>
            <person name="Park H."/>
            <person name="Jang Y."/>
            <person name="Kim J.-J."/>
            <person name="Kim K.H."/>
            <person name="Pangilinan J."/>
            <person name="Lipzen A."/>
            <person name="Riley R."/>
            <person name="Grigoriev I.V."/>
            <person name="Spatafora J.W."/>
            <person name="Choi I.-G."/>
        </authorList>
    </citation>
    <scope>NUCLEOTIDE SEQUENCE [LARGE SCALE GENOMIC DNA]</scope>
    <source>
        <strain evidence="1 2">KUC8140</strain>
    </source>
</reference>
<evidence type="ECO:0000313" key="1">
    <source>
        <dbReference type="EMBL" id="KLO10810.1"/>
    </source>
</evidence>
<organism evidence="1 2">
    <name type="scientific">Schizopora paradoxa</name>
    <dbReference type="NCBI Taxonomy" id="27342"/>
    <lineage>
        <taxon>Eukaryota</taxon>
        <taxon>Fungi</taxon>
        <taxon>Dikarya</taxon>
        <taxon>Basidiomycota</taxon>
        <taxon>Agaricomycotina</taxon>
        <taxon>Agaricomycetes</taxon>
        <taxon>Hymenochaetales</taxon>
        <taxon>Schizoporaceae</taxon>
        <taxon>Schizopora</taxon>
    </lineage>
</organism>
<gene>
    <name evidence="1" type="ORF">SCHPADRAFT_499853</name>
</gene>
<sequence>MASISPSNTQPTATRGVIPLTIQLRKCTHRFYYVPGSYVEQPSPTPSKSCSLKGRGCQAYLCKQGGGTCSYSYGSCDYSNLSGPNAPFACQSCSCTLD</sequence>
<name>A0A0H2RFZ8_9AGAM</name>
<dbReference type="AlphaFoldDB" id="A0A0H2RFZ8"/>
<accession>A0A0H2RFZ8</accession>